<dbReference type="SUPFAM" id="SSF48310">
    <property type="entry name" value="Aldehyde ferredoxin oxidoreductase, C-terminal domains"/>
    <property type="match status" value="1"/>
</dbReference>
<dbReference type="PANTHER" id="PTHR30038:SF0">
    <property type="entry name" value="TUNGSTEN-CONTAINING ALDEHYDE FERREDOXIN OXIDOREDUCTASE"/>
    <property type="match status" value="1"/>
</dbReference>
<evidence type="ECO:0000256" key="2">
    <source>
        <dbReference type="ARBA" id="ARBA00011032"/>
    </source>
</evidence>
<dbReference type="InterPro" id="IPR036021">
    <property type="entry name" value="Tungsten_al_ferr_oxy-like_C"/>
</dbReference>
<dbReference type="GO" id="GO:0051539">
    <property type="term" value="F:4 iron, 4 sulfur cluster binding"/>
    <property type="evidence" value="ECO:0007669"/>
    <property type="project" value="UniProtKB-KW"/>
</dbReference>
<name>A0A2R7Y949_9CREN</name>
<evidence type="ECO:0000313" key="10">
    <source>
        <dbReference type="EMBL" id="PUA33392.1"/>
    </source>
</evidence>
<dbReference type="SUPFAM" id="SSF56228">
    <property type="entry name" value="Aldehyde ferredoxin oxidoreductase, N-terminal domain"/>
    <property type="match status" value="1"/>
</dbReference>
<dbReference type="Gene3D" id="3.60.9.10">
    <property type="entry name" value="Aldehyde ferredoxin oxidoreductase, N-terminal domain"/>
    <property type="match status" value="1"/>
</dbReference>
<dbReference type="Pfam" id="PF02730">
    <property type="entry name" value="AFOR_N"/>
    <property type="match status" value="1"/>
</dbReference>
<feature type="domain" description="Aldehyde ferredoxin oxidoreductase N-terminal" evidence="9">
    <location>
        <begin position="7"/>
        <end position="209"/>
    </location>
</feature>
<evidence type="ECO:0000256" key="8">
    <source>
        <dbReference type="ARBA" id="ARBA00049934"/>
    </source>
</evidence>
<evidence type="ECO:0000313" key="11">
    <source>
        <dbReference type="Proteomes" id="UP000244093"/>
    </source>
</evidence>
<evidence type="ECO:0000259" key="9">
    <source>
        <dbReference type="SMART" id="SM00790"/>
    </source>
</evidence>
<dbReference type="InterPro" id="IPR001203">
    <property type="entry name" value="OxRdtase_Ald_Fedxn_C"/>
</dbReference>
<evidence type="ECO:0000256" key="4">
    <source>
        <dbReference type="ARBA" id="ARBA00022723"/>
    </source>
</evidence>
<dbReference type="Proteomes" id="UP000244093">
    <property type="component" value="Unassembled WGS sequence"/>
</dbReference>
<sequence>MSEVFGYMGKIAFVDLTREKVVVKDLPKEWIYKFIGGEGFGAKILWDLLPPKVSAFSPLNPIIFTTGPLTATMVPASGRTSIVFKSPLTGTIGASNVGGFFAPNLKKAGFDVLVVTGKAKKPVYLWVHDGVVEIRSADHVWGLDVEETTKELLKETHEKASVACIGPAGENLVLFASIMVDGGRAAGRGGGGAVMGSKNLKAVVAYGTKEVPVKDPEMLRKYALKAIEEIKAEPFTSQLLAKYGTPAFTKAINDVGILPSYNWQRTTFDKIAEIDHEAYHRKLRVKPWPCYNCPVVCGRYTEIPEGKYAGEKGHGPEYEAVAAFGTKLGISDLYAIAMANYLSNRLGLDVISTGQVIATAMEWYERGIIDSSVTDGIELRFGNADAVIEMIKKIAYREGFGNLLAEGSYRAALKIGRGAINYVMHVKGMEMAADGVRASKGEVVTHATSERGADHLRPYASAVDAFGYIEPELGITEKKDPLKDTDKAWVKPFKEYSMLFNMLGMCYFTGILLAVKPSTLAGLFTAVTGINTDKETLLKSAERVINLERAFNAREGFTRKDDTLPERFLKEPAPDGRGKGQIVNLNVILDEYYEAMGWDKETGLPTVRKLKELDLEDVALELLK</sequence>
<protein>
    <recommendedName>
        <fullName evidence="9">Aldehyde ferredoxin oxidoreductase N-terminal domain-containing protein</fullName>
    </recommendedName>
</protein>
<dbReference type="GO" id="GO:0009055">
    <property type="term" value="F:electron transfer activity"/>
    <property type="evidence" value="ECO:0007669"/>
    <property type="project" value="InterPro"/>
</dbReference>
<dbReference type="InterPro" id="IPR051919">
    <property type="entry name" value="W-dependent_AOR"/>
</dbReference>
<dbReference type="InterPro" id="IPR013983">
    <property type="entry name" value="Ald_Fedxn_OxRdtase_N"/>
</dbReference>
<gene>
    <name evidence="10" type="ORF">B7O98_02925</name>
</gene>
<keyword evidence="4" id="KW-0479">Metal-binding</keyword>
<evidence type="ECO:0000256" key="5">
    <source>
        <dbReference type="ARBA" id="ARBA00023002"/>
    </source>
</evidence>
<evidence type="ECO:0000256" key="7">
    <source>
        <dbReference type="ARBA" id="ARBA00023014"/>
    </source>
</evidence>
<organism evidence="10 11">
    <name type="scientific">Zestosphaera tikiterensis</name>
    <dbReference type="NCBI Taxonomy" id="1973259"/>
    <lineage>
        <taxon>Archaea</taxon>
        <taxon>Thermoproteota</taxon>
        <taxon>Thermoprotei</taxon>
        <taxon>Desulfurococcales</taxon>
        <taxon>Desulfurococcaceae</taxon>
        <taxon>Zestosphaera</taxon>
    </lineage>
</organism>
<comment type="cofactor">
    <cofactor evidence="1">
        <name>[4Fe-4S] cluster</name>
        <dbReference type="ChEBI" id="CHEBI:49883"/>
    </cofactor>
</comment>
<keyword evidence="7" id="KW-0411">Iron-sulfur</keyword>
<dbReference type="InterPro" id="IPR013985">
    <property type="entry name" value="Ald_Fedxn_OxRdtase_dom3"/>
</dbReference>
<keyword evidence="5" id="KW-0560">Oxidoreductase</keyword>
<dbReference type="EMBL" id="NBVN01000002">
    <property type="protein sequence ID" value="PUA33392.1"/>
    <property type="molecule type" value="Genomic_DNA"/>
</dbReference>
<dbReference type="InterPro" id="IPR013984">
    <property type="entry name" value="Ald_Fedxn_OxRdtase_dom2"/>
</dbReference>
<comment type="cofactor">
    <cofactor evidence="8">
        <name>tungstopterin</name>
        <dbReference type="ChEBI" id="CHEBI:30402"/>
    </cofactor>
</comment>
<accession>A0A2R7Y949</accession>
<keyword evidence="3" id="KW-0004">4Fe-4S</keyword>
<dbReference type="Pfam" id="PF01314">
    <property type="entry name" value="AFOR_C"/>
    <property type="match status" value="1"/>
</dbReference>
<dbReference type="Gene3D" id="1.10.569.10">
    <property type="entry name" value="Aldehyde Ferredoxin Oxidoreductase Protein, subunit A, domain 2"/>
    <property type="match status" value="1"/>
</dbReference>
<dbReference type="GO" id="GO:0046872">
    <property type="term" value="F:metal ion binding"/>
    <property type="evidence" value="ECO:0007669"/>
    <property type="project" value="UniProtKB-KW"/>
</dbReference>
<evidence type="ECO:0000256" key="6">
    <source>
        <dbReference type="ARBA" id="ARBA00023004"/>
    </source>
</evidence>
<reference evidence="10" key="1">
    <citation type="submission" date="2017-04" db="EMBL/GenBank/DDBJ databases">
        <authorList>
            <person name="Afonso C.L."/>
            <person name="Miller P.J."/>
            <person name="Scott M.A."/>
            <person name="Spackman E."/>
            <person name="Goraichik I."/>
            <person name="Dimitrov K.M."/>
            <person name="Suarez D.L."/>
            <person name="Swayne D.E."/>
        </authorList>
    </citation>
    <scope>NUCLEOTIDE SEQUENCE</scope>
    <source>
        <strain evidence="10">NZ3</strain>
    </source>
</reference>
<comment type="similarity">
    <text evidence="2">Belongs to the AOR/FOR family.</text>
</comment>
<dbReference type="SMART" id="SM00790">
    <property type="entry name" value="AFOR_N"/>
    <property type="match status" value="1"/>
</dbReference>
<dbReference type="GO" id="GO:0016625">
    <property type="term" value="F:oxidoreductase activity, acting on the aldehyde or oxo group of donors, iron-sulfur protein as acceptor"/>
    <property type="evidence" value="ECO:0007669"/>
    <property type="project" value="InterPro"/>
</dbReference>
<dbReference type="InterPro" id="IPR036503">
    <property type="entry name" value="Ald_Fedxn_OxRdtase_N_sf"/>
</dbReference>
<dbReference type="AlphaFoldDB" id="A0A2R7Y949"/>
<reference evidence="10" key="2">
    <citation type="journal article" date="2018" name="Syst. Appl. Microbiol.">
        <title>A new symbiotic nanoarchaeote (Candidatus Nanoclepta minutus) and its host (Zestosphaera tikiterensis gen. nov., sp. nov.) from a New Zealand hot spring.</title>
        <authorList>
            <person name="St John E."/>
            <person name="Liu Y."/>
            <person name="Podar M."/>
            <person name="Stott M.B."/>
            <person name="Meneghin J."/>
            <person name="Chen Z."/>
            <person name="Lagutin K."/>
            <person name="Mitchell K."/>
            <person name="Reysenbach A.L."/>
        </authorList>
    </citation>
    <scope>NUCLEOTIDE SEQUENCE [LARGE SCALE GENOMIC DNA]</scope>
    <source>
        <strain evidence="10">NZ3</strain>
    </source>
</reference>
<comment type="caution">
    <text evidence="10">The sequence shown here is derived from an EMBL/GenBank/DDBJ whole genome shotgun (WGS) entry which is preliminary data.</text>
</comment>
<dbReference type="PANTHER" id="PTHR30038">
    <property type="entry name" value="ALDEHYDE FERREDOXIN OXIDOREDUCTASE"/>
    <property type="match status" value="1"/>
</dbReference>
<dbReference type="Gene3D" id="1.10.599.10">
    <property type="entry name" value="Aldehyde Ferredoxin Oxidoreductase Protein, subunit A, domain 3"/>
    <property type="match status" value="1"/>
</dbReference>
<keyword evidence="6" id="KW-0408">Iron</keyword>
<evidence type="ECO:0000256" key="3">
    <source>
        <dbReference type="ARBA" id="ARBA00022485"/>
    </source>
</evidence>
<proteinExistence type="inferred from homology"/>
<evidence type="ECO:0000256" key="1">
    <source>
        <dbReference type="ARBA" id="ARBA00001966"/>
    </source>
</evidence>